<evidence type="ECO:0000256" key="1">
    <source>
        <dbReference type="ARBA" id="ARBA00006692"/>
    </source>
</evidence>
<organism evidence="15 16">
    <name type="scientific">Mesorhabditis belari</name>
    <dbReference type="NCBI Taxonomy" id="2138241"/>
    <lineage>
        <taxon>Eukaryota</taxon>
        <taxon>Metazoa</taxon>
        <taxon>Ecdysozoa</taxon>
        <taxon>Nematoda</taxon>
        <taxon>Chromadorea</taxon>
        <taxon>Rhabditida</taxon>
        <taxon>Rhabditina</taxon>
        <taxon>Rhabditomorpha</taxon>
        <taxon>Rhabditoidea</taxon>
        <taxon>Rhabditidae</taxon>
        <taxon>Mesorhabditinae</taxon>
        <taxon>Mesorhabditis</taxon>
    </lineage>
</organism>
<evidence type="ECO:0000313" key="16">
    <source>
        <dbReference type="WBParaSite" id="MBELARI_LOCUS14110"/>
    </source>
</evidence>
<dbReference type="InterPro" id="IPR017441">
    <property type="entry name" value="Protein_kinase_ATP_BS"/>
</dbReference>
<comment type="catalytic activity">
    <reaction evidence="10">
        <text>L-seryl-[protein] + ATP = O-phospho-L-seryl-[protein] + ADP + H(+)</text>
        <dbReference type="Rhea" id="RHEA:17989"/>
        <dbReference type="Rhea" id="RHEA-COMP:9863"/>
        <dbReference type="Rhea" id="RHEA-COMP:11604"/>
        <dbReference type="ChEBI" id="CHEBI:15378"/>
        <dbReference type="ChEBI" id="CHEBI:29999"/>
        <dbReference type="ChEBI" id="CHEBI:30616"/>
        <dbReference type="ChEBI" id="CHEBI:83421"/>
        <dbReference type="ChEBI" id="CHEBI:456216"/>
        <dbReference type="EC" id="2.7.11.1"/>
    </reaction>
</comment>
<feature type="domain" description="Protein kinase" evidence="14">
    <location>
        <begin position="120"/>
        <end position="381"/>
    </location>
</feature>
<dbReference type="AlphaFoldDB" id="A0AAF3EJI5"/>
<evidence type="ECO:0000259" key="14">
    <source>
        <dbReference type="PROSITE" id="PS50011"/>
    </source>
</evidence>
<keyword evidence="8 11" id="KW-0067">ATP-binding</keyword>
<dbReference type="PROSITE" id="PS00108">
    <property type="entry name" value="PROTEIN_KINASE_ST"/>
    <property type="match status" value="1"/>
</dbReference>
<dbReference type="GO" id="GO:0005524">
    <property type="term" value="F:ATP binding"/>
    <property type="evidence" value="ECO:0007669"/>
    <property type="project" value="UniProtKB-UniRule"/>
</dbReference>
<reference evidence="16" key="1">
    <citation type="submission" date="2024-02" db="UniProtKB">
        <authorList>
            <consortium name="WormBaseParasite"/>
        </authorList>
    </citation>
    <scope>IDENTIFICATION</scope>
</reference>
<dbReference type="Gene3D" id="3.30.200.20">
    <property type="entry name" value="Phosphorylase Kinase, domain 1"/>
    <property type="match status" value="1"/>
</dbReference>
<evidence type="ECO:0000256" key="13">
    <source>
        <dbReference type="SAM" id="MobiDB-lite"/>
    </source>
</evidence>
<keyword evidence="3 12" id="KW-0723">Serine/threonine-protein kinase</keyword>
<dbReference type="GO" id="GO:0035095">
    <property type="term" value="P:behavioral response to nicotine"/>
    <property type="evidence" value="ECO:0007669"/>
    <property type="project" value="UniProtKB-ARBA"/>
</dbReference>
<dbReference type="Gene3D" id="1.10.510.10">
    <property type="entry name" value="Transferase(Phosphotransferase) domain 1"/>
    <property type="match status" value="1"/>
</dbReference>
<dbReference type="SUPFAM" id="SSF56112">
    <property type="entry name" value="Protein kinase-like (PK-like)"/>
    <property type="match status" value="1"/>
</dbReference>
<dbReference type="PANTHER" id="PTHR24347">
    <property type="entry name" value="SERINE/THREONINE-PROTEIN KINASE"/>
    <property type="match status" value="1"/>
</dbReference>
<dbReference type="GO" id="GO:0004674">
    <property type="term" value="F:protein serine/threonine kinase activity"/>
    <property type="evidence" value="ECO:0007669"/>
    <property type="project" value="UniProtKB-KW"/>
</dbReference>
<dbReference type="PROSITE" id="PS50011">
    <property type="entry name" value="PROTEIN_KINASE_DOM"/>
    <property type="match status" value="1"/>
</dbReference>
<dbReference type="PROSITE" id="PS00107">
    <property type="entry name" value="PROTEIN_KINASE_ATP"/>
    <property type="match status" value="1"/>
</dbReference>
<dbReference type="Pfam" id="PF00069">
    <property type="entry name" value="Pkinase"/>
    <property type="match status" value="1"/>
</dbReference>
<dbReference type="GO" id="GO:0019901">
    <property type="term" value="F:protein kinase binding"/>
    <property type="evidence" value="ECO:0007669"/>
    <property type="project" value="UniProtKB-ARBA"/>
</dbReference>
<evidence type="ECO:0000256" key="8">
    <source>
        <dbReference type="ARBA" id="ARBA00022840"/>
    </source>
</evidence>
<comment type="catalytic activity">
    <reaction evidence="9">
        <text>L-threonyl-[protein] + ATP = O-phospho-L-threonyl-[protein] + ADP + H(+)</text>
        <dbReference type="Rhea" id="RHEA:46608"/>
        <dbReference type="Rhea" id="RHEA-COMP:11060"/>
        <dbReference type="Rhea" id="RHEA-COMP:11605"/>
        <dbReference type="ChEBI" id="CHEBI:15378"/>
        <dbReference type="ChEBI" id="CHEBI:30013"/>
        <dbReference type="ChEBI" id="CHEBI:30616"/>
        <dbReference type="ChEBI" id="CHEBI:61977"/>
        <dbReference type="ChEBI" id="CHEBI:456216"/>
        <dbReference type="EC" id="2.7.11.1"/>
    </reaction>
</comment>
<dbReference type="InterPro" id="IPR011009">
    <property type="entry name" value="Kinase-like_dom_sf"/>
</dbReference>
<evidence type="ECO:0000256" key="2">
    <source>
        <dbReference type="ARBA" id="ARBA00012513"/>
    </source>
</evidence>
<keyword evidence="6 11" id="KW-0547">Nucleotide-binding</keyword>
<feature type="region of interest" description="Disordered" evidence="13">
    <location>
        <begin position="388"/>
        <end position="412"/>
    </location>
</feature>
<proteinExistence type="inferred from homology"/>
<feature type="compositionally biased region" description="Acidic residues" evidence="13">
    <location>
        <begin position="1"/>
        <end position="11"/>
    </location>
</feature>
<feature type="region of interest" description="Disordered" evidence="13">
    <location>
        <begin position="1"/>
        <end position="24"/>
    </location>
</feature>
<evidence type="ECO:0000256" key="5">
    <source>
        <dbReference type="ARBA" id="ARBA00022679"/>
    </source>
</evidence>
<evidence type="ECO:0000256" key="9">
    <source>
        <dbReference type="ARBA" id="ARBA00047899"/>
    </source>
</evidence>
<keyword evidence="5" id="KW-0808">Transferase</keyword>
<dbReference type="Proteomes" id="UP000887575">
    <property type="component" value="Unassembled WGS sequence"/>
</dbReference>
<protein>
    <recommendedName>
        <fullName evidence="2">non-specific serine/threonine protein kinase</fullName>
        <ecNumber evidence="2">2.7.11.1</ecNumber>
    </recommendedName>
</protein>
<comment type="similarity">
    <text evidence="1">Belongs to the protein kinase superfamily. CAMK Ser/Thr protein kinase family.</text>
</comment>
<dbReference type="EC" id="2.7.11.1" evidence="2"/>
<feature type="binding site" evidence="11">
    <location>
        <position position="149"/>
    </location>
    <ligand>
        <name>ATP</name>
        <dbReference type="ChEBI" id="CHEBI:30616"/>
    </ligand>
</feature>
<evidence type="ECO:0000256" key="11">
    <source>
        <dbReference type="PROSITE-ProRule" id="PRU10141"/>
    </source>
</evidence>
<dbReference type="InterPro" id="IPR000719">
    <property type="entry name" value="Prot_kinase_dom"/>
</dbReference>
<evidence type="ECO:0000256" key="4">
    <source>
        <dbReference type="ARBA" id="ARBA00022553"/>
    </source>
</evidence>
<evidence type="ECO:0000313" key="15">
    <source>
        <dbReference type="Proteomes" id="UP000887575"/>
    </source>
</evidence>
<evidence type="ECO:0000256" key="10">
    <source>
        <dbReference type="ARBA" id="ARBA00048679"/>
    </source>
</evidence>
<keyword evidence="7" id="KW-0418">Kinase</keyword>
<keyword evidence="4" id="KW-0597">Phosphoprotein</keyword>
<evidence type="ECO:0000256" key="7">
    <source>
        <dbReference type="ARBA" id="ARBA00022777"/>
    </source>
</evidence>
<evidence type="ECO:0000256" key="3">
    <source>
        <dbReference type="ARBA" id="ARBA00022527"/>
    </source>
</evidence>
<name>A0AAF3EJI5_9BILA</name>
<dbReference type="InterPro" id="IPR008271">
    <property type="entry name" value="Ser/Thr_kinase_AS"/>
</dbReference>
<dbReference type="CDD" id="cd14089">
    <property type="entry name" value="STKc_MAPKAPK"/>
    <property type="match status" value="1"/>
</dbReference>
<dbReference type="SMART" id="SM00220">
    <property type="entry name" value="S_TKc"/>
    <property type="match status" value="1"/>
</dbReference>
<feature type="compositionally biased region" description="Basic and acidic residues" evidence="13">
    <location>
        <begin position="399"/>
        <end position="412"/>
    </location>
</feature>
<evidence type="ECO:0000256" key="6">
    <source>
        <dbReference type="ARBA" id="ARBA00022741"/>
    </source>
</evidence>
<sequence length="488" mass="55516">MMFDLDEEIDPLETPQTDNNPFRFSPDLIEKHEKRLLAEMDFIHEQSPTTFQRSLCLNATSTLEVHISDDEESPTAELQRKLCLCASLNPEFSQEAAQRSRKQSYTSFPYHDHQITDDYKVSAEIIGIGESGKVMACYNKTTGEKYALKVLRDSPKARREVELHYLTSNHENVVTIHDIYENTFDGVKCLLMVVEFLEGGDLLSQFEGQGSVPYTEKKVGEIIRQIGAAVQFLHDMNIAHRDIKLENILCSSKGDDCVYKLGDYGFAKRPERNVLMESPCCTPYYAPPEVLGRERYDRSCDMWSLGVAMYILLCGYPPFYSMAGLALSPGMRARIAKGYYAFPHEEWDPVSDSTKNIIRNLLKTNPSERMTIHQLMFVSLVTGEPDRTTPIPIPVPGSEDERSSSDSCHDENMDETRAIPEIPKSVRFLRDGVKPPRLHSIQEEVGRALELMRMGHDSVYVKPPKLACTSLLARRRSHFSIPQVQLNY</sequence>
<dbReference type="FunFam" id="3.30.200.20:FF:000156">
    <property type="entry name" value="MAP kinase-activated protein kinase 3"/>
    <property type="match status" value="1"/>
</dbReference>
<dbReference type="WBParaSite" id="MBELARI_LOCUS14110">
    <property type="protein sequence ID" value="MBELARI_LOCUS14110"/>
    <property type="gene ID" value="MBELARI_LOCUS14110"/>
</dbReference>
<accession>A0AAF3EJI5</accession>
<evidence type="ECO:0000256" key="12">
    <source>
        <dbReference type="RuleBase" id="RU000304"/>
    </source>
</evidence>
<keyword evidence="15" id="KW-1185">Reference proteome</keyword>